<evidence type="ECO:0000256" key="3">
    <source>
        <dbReference type="ARBA" id="ARBA00022490"/>
    </source>
</evidence>
<dbReference type="GO" id="GO:0044780">
    <property type="term" value="P:bacterial-type flagellum assembly"/>
    <property type="evidence" value="ECO:0007669"/>
    <property type="project" value="InterPro"/>
</dbReference>
<keyword evidence="7" id="KW-0966">Cell projection</keyword>
<dbReference type="AlphaFoldDB" id="A0A432X8G5"/>
<dbReference type="PANTHER" id="PTHR34773">
    <property type="entry name" value="FLAGELLAR SECRETION CHAPERONE FLIS"/>
    <property type="match status" value="1"/>
</dbReference>
<dbReference type="CDD" id="cd16098">
    <property type="entry name" value="FliS"/>
    <property type="match status" value="1"/>
</dbReference>
<keyword evidence="3 6" id="KW-0963">Cytoplasm</keyword>
<reference evidence="7 8" key="1">
    <citation type="journal article" date="2011" name="Front. Microbiol.">
        <title>Genomic signatures of strain selection and enhancement in Bacillus atrophaeus var. globigii, a historical biowarfare simulant.</title>
        <authorList>
            <person name="Gibbons H.S."/>
            <person name="Broomall S.M."/>
            <person name="McNew L.A."/>
            <person name="Daligault H."/>
            <person name="Chapman C."/>
            <person name="Bruce D."/>
            <person name="Karavis M."/>
            <person name="Krepps M."/>
            <person name="McGregor P.A."/>
            <person name="Hong C."/>
            <person name="Park K.H."/>
            <person name="Akmal A."/>
            <person name="Feldman A."/>
            <person name="Lin J.S."/>
            <person name="Chang W.E."/>
            <person name="Higgs B.W."/>
            <person name="Demirev P."/>
            <person name="Lindquist J."/>
            <person name="Liem A."/>
            <person name="Fochler E."/>
            <person name="Read T.D."/>
            <person name="Tapia R."/>
            <person name="Johnson S."/>
            <person name="Bishop-Lilly K.A."/>
            <person name="Detter C."/>
            <person name="Han C."/>
            <person name="Sozhamannan S."/>
            <person name="Rosenzweig C.N."/>
            <person name="Skowronski E.W."/>
        </authorList>
    </citation>
    <scope>NUCLEOTIDE SEQUENCE [LARGE SCALE GENOMIC DNA]</scope>
    <source>
        <strain evidence="7 8">AIT1</strain>
    </source>
</reference>
<evidence type="ECO:0000256" key="6">
    <source>
        <dbReference type="PIRNR" id="PIRNR039090"/>
    </source>
</evidence>
<dbReference type="InterPro" id="IPR036584">
    <property type="entry name" value="FliS_sf"/>
</dbReference>
<dbReference type="GO" id="GO:0071973">
    <property type="term" value="P:bacterial-type flagellum-dependent cell motility"/>
    <property type="evidence" value="ECO:0007669"/>
    <property type="project" value="TreeGrafter"/>
</dbReference>
<dbReference type="SUPFAM" id="SSF101116">
    <property type="entry name" value="Flagellar export chaperone FliS"/>
    <property type="match status" value="1"/>
</dbReference>
<dbReference type="NCBIfam" id="TIGR00208">
    <property type="entry name" value="fliS"/>
    <property type="match status" value="1"/>
</dbReference>
<evidence type="ECO:0000256" key="1">
    <source>
        <dbReference type="ARBA" id="ARBA00004514"/>
    </source>
</evidence>
<dbReference type="Pfam" id="PF02561">
    <property type="entry name" value="FliS"/>
    <property type="match status" value="1"/>
</dbReference>
<name>A0A432X8G5_9GAMM</name>
<dbReference type="GO" id="GO:0005829">
    <property type="term" value="C:cytosol"/>
    <property type="evidence" value="ECO:0007669"/>
    <property type="project" value="UniProtKB-SubCell"/>
</dbReference>
<keyword evidence="7" id="KW-0282">Flagellum</keyword>
<dbReference type="OrthoDB" id="9792010at2"/>
<proteinExistence type="inferred from homology"/>
<comment type="subcellular location">
    <subcellularLocation>
        <location evidence="1 6">Cytoplasm</location>
        <location evidence="1 6">Cytosol</location>
    </subcellularLocation>
</comment>
<dbReference type="RefSeq" id="WP_126757243.1">
    <property type="nucleotide sequence ID" value="NZ_PIPQ01000002.1"/>
</dbReference>
<dbReference type="InterPro" id="IPR003713">
    <property type="entry name" value="FliS"/>
</dbReference>
<organism evidence="7 8">
    <name type="scientific">Aliidiomarina taiwanensis</name>
    <dbReference type="NCBI Taxonomy" id="946228"/>
    <lineage>
        <taxon>Bacteria</taxon>
        <taxon>Pseudomonadati</taxon>
        <taxon>Pseudomonadota</taxon>
        <taxon>Gammaproteobacteria</taxon>
        <taxon>Alteromonadales</taxon>
        <taxon>Idiomarinaceae</taxon>
        <taxon>Aliidiomarina</taxon>
    </lineage>
</organism>
<dbReference type="PIRSF" id="PIRSF039090">
    <property type="entry name" value="Flis"/>
    <property type="match status" value="1"/>
</dbReference>
<evidence type="ECO:0000256" key="5">
    <source>
        <dbReference type="ARBA" id="ARBA00023186"/>
    </source>
</evidence>
<dbReference type="Gene3D" id="1.20.120.340">
    <property type="entry name" value="Flagellar protein FliS"/>
    <property type="match status" value="1"/>
</dbReference>
<evidence type="ECO:0000313" key="7">
    <source>
        <dbReference type="EMBL" id="RUO43027.1"/>
    </source>
</evidence>
<comment type="caution">
    <text evidence="7">The sequence shown here is derived from an EMBL/GenBank/DDBJ whole genome shotgun (WGS) entry which is preliminary data.</text>
</comment>
<evidence type="ECO:0000313" key="8">
    <source>
        <dbReference type="Proteomes" id="UP000286976"/>
    </source>
</evidence>
<keyword evidence="4 6" id="KW-1005">Bacterial flagellum biogenesis</keyword>
<protein>
    <recommendedName>
        <fullName evidence="6">Flagellar secretion chaperone FliS</fullName>
    </recommendedName>
</protein>
<evidence type="ECO:0000256" key="2">
    <source>
        <dbReference type="ARBA" id="ARBA00008787"/>
    </source>
</evidence>
<sequence>MYNKGLKAYASVGVSNQVVTADPYRVIQMLLQGALDKMAYAKGAIERKDFAAKAENLTKSVAIVNALQDALDMDVKAEVTNNLFDLYSFIIDQLTDVSVDNDITKLEETMFVLRQIKEGWDAIPVSAREEGLRMQAERQAAGA</sequence>
<dbReference type="EMBL" id="PIPQ01000002">
    <property type="protein sequence ID" value="RUO43027.1"/>
    <property type="molecule type" value="Genomic_DNA"/>
</dbReference>
<comment type="similarity">
    <text evidence="2 6">Belongs to the FliS family.</text>
</comment>
<dbReference type="Proteomes" id="UP000286976">
    <property type="component" value="Unassembled WGS sequence"/>
</dbReference>
<keyword evidence="8" id="KW-1185">Reference proteome</keyword>
<accession>A0A432X8G5</accession>
<keyword evidence="5" id="KW-0143">Chaperone</keyword>
<gene>
    <name evidence="7" type="primary">fliS</name>
    <name evidence="7" type="ORF">CWE15_06395</name>
</gene>
<evidence type="ECO:0000256" key="4">
    <source>
        <dbReference type="ARBA" id="ARBA00022795"/>
    </source>
</evidence>
<keyword evidence="7" id="KW-0969">Cilium</keyword>
<dbReference type="PANTHER" id="PTHR34773:SF1">
    <property type="entry name" value="FLAGELLAR SECRETION CHAPERONE FLIS"/>
    <property type="match status" value="1"/>
</dbReference>